<gene>
    <name evidence="18" type="ORF">TCAL_06523</name>
</gene>
<organism evidence="18 19">
    <name type="scientific">Tigriopus californicus</name>
    <name type="common">Marine copepod</name>
    <dbReference type="NCBI Taxonomy" id="6832"/>
    <lineage>
        <taxon>Eukaryota</taxon>
        <taxon>Metazoa</taxon>
        <taxon>Ecdysozoa</taxon>
        <taxon>Arthropoda</taxon>
        <taxon>Crustacea</taxon>
        <taxon>Multicrustacea</taxon>
        <taxon>Hexanauplia</taxon>
        <taxon>Copepoda</taxon>
        <taxon>Harpacticoida</taxon>
        <taxon>Harpacticidae</taxon>
        <taxon>Tigriopus</taxon>
    </lineage>
</organism>
<evidence type="ECO:0000259" key="17">
    <source>
        <dbReference type="Pfam" id="PF12589"/>
    </source>
</evidence>
<evidence type="ECO:0000256" key="1">
    <source>
        <dbReference type="ARBA" id="ARBA00004123"/>
    </source>
</evidence>
<dbReference type="SUPFAM" id="SSF53335">
    <property type="entry name" value="S-adenosyl-L-methionine-dependent methyltransferases"/>
    <property type="match status" value="1"/>
</dbReference>
<evidence type="ECO:0000256" key="6">
    <source>
        <dbReference type="ARBA" id="ARBA00022679"/>
    </source>
</evidence>
<sequence>MAASSPRARAFKPVSHVIVDVDGLLLDTESMYAQAASEILTEFKHTHSLDLRAQTMGLSAVAAAEVFIQAFDLPLSPLDWLAREESRLSENWPSVPWLPGALKLVHHLFKCGVPVAAVSCRDAQSLALKTRDHSRMFEMFSHVVTSDEAQGTDLFSLCLSRFEPRVPTQDQCLVIEDSPVGVRAAVQAGMPCVMIPDAEFKDGIAPAEASLVLDNAHLFQPEMFGLPSFDYKPVTHVIFDMDGLLLDTNVYYNEVTAQILGEHGQASDETFKMESIGMRQKDLVPKMLEFYNLPYTEEAFISKYIKLLRDKLPQCQVKSGVWELVSHLEKHKIPMAVATSSSGGNFKKKVQNHGDLFSRFHHVVNGTDPDLDEGKPAPDIFLLCADRFEENKPDDYSSCLVFEDSPNGADAAQAAGMQCVLVPEWNEVTAEMTKSATQVLGSLDNFRPEDFGQRGRAVQVLSLNLPALKILKPNLEKYHYPFSTRMIEIQNGMAERAIELLALPDDEPCFVLDLGCGSGLSGECLEENGHFWVGVDISKSMLAVPVPDVAKEREVEGDLVHGDLGDGLPFRPGSFDGAISISALQWLCNADKSYHKPHKRLYKFFSSLFASLSKGGRAVFQFYPENAHQIEMITSQSMKAGFTGGLVVDYPNSTKAKKYFLVLMTSSAHSRMPKALGVDSASSTTVQNEATRDRIRKSRGKSLKSGKEWIQERKERRRRKGLETRPDSKFTGRKRAGRF</sequence>
<dbReference type="EMBL" id="VCGU01000009">
    <property type="protein sequence ID" value="TRY70441.1"/>
    <property type="molecule type" value="Genomic_DNA"/>
</dbReference>
<evidence type="ECO:0000256" key="9">
    <source>
        <dbReference type="ARBA" id="ARBA00050374"/>
    </source>
</evidence>
<dbReference type="AlphaFoldDB" id="A0A553NYD6"/>
<evidence type="ECO:0000256" key="12">
    <source>
        <dbReference type="ARBA" id="ARBA00074415"/>
    </source>
</evidence>
<dbReference type="InterPro" id="IPR041492">
    <property type="entry name" value="HAD_2"/>
</dbReference>
<dbReference type="CDD" id="cd02440">
    <property type="entry name" value="AdoMet_MTases"/>
    <property type="match status" value="1"/>
</dbReference>
<dbReference type="Pfam" id="PF08241">
    <property type="entry name" value="Methyltransf_11"/>
    <property type="match status" value="1"/>
</dbReference>
<feature type="compositionally biased region" description="Basic and acidic residues" evidence="15">
    <location>
        <begin position="721"/>
        <end position="730"/>
    </location>
</feature>
<evidence type="ECO:0000256" key="3">
    <source>
        <dbReference type="ARBA" id="ARBA00005547"/>
    </source>
</evidence>
<dbReference type="Pfam" id="PF13419">
    <property type="entry name" value="HAD_2"/>
    <property type="match status" value="2"/>
</dbReference>
<keyword evidence="7" id="KW-0949">S-adenosyl-L-methionine</keyword>
<evidence type="ECO:0000256" key="4">
    <source>
        <dbReference type="ARBA" id="ARBA00022490"/>
    </source>
</evidence>
<comment type="subcellular location">
    <subcellularLocation>
        <location evidence="2">Cytoplasm</location>
    </subcellularLocation>
    <subcellularLocation>
        <location evidence="1">Nucleus</location>
    </subcellularLocation>
</comment>
<dbReference type="Gene3D" id="1.10.150.240">
    <property type="entry name" value="Putative phosphatase, domain 2"/>
    <property type="match status" value="2"/>
</dbReference>
<dbReference type="Gene3D" id="3.40.50.150">
    <property type="entry name" value="Vaccinia Virus protein VP39"/>
    <property type="match status" value="1"/>
</dbReference>
<feature type="domain" description="Methyltransferase type 11" evidence="16">
    <location>
        <begin position="512"/>
        <end position="619"/>
    </location>
</feature>
<keyword evidence="8" id="KW-0539">Nucleus</keyword>
<feature type="compositionally biased region" description="Polar residues" evidence="15">
    <location>
        <begin position="680"/>
        <end position="689"/>
    </location>
</feature>
<keyword evidence="4" id="KW-0963">Cytoplasm</keyword>
<dbReference type="SUPFAM" id="SSF56784">
    <property type="entry name" value="HAD-like"/>
    <property type="match status" value="2"/>
</dbReference>
<dbReference type="InterPro" id="IPR029063">
    <property type="entry name" value="SAM-dependent_MTases_sf"/>
</dbReference>
<evidence type="ECO:0000256" key="10">
    <source>
        <dbReference type="ARBA" id="ARBA00059355"/>
    </source>
</evidence>
<dbReference type="GO" id="GO:0070476">
    <property type="term" value="P:rRNA (guanine-N7)-methylation"/>
    <property type="evidence" value="ECO:0007669"/>
    <property type="project" value="InterPro"/>
</dbReference>
<keyword evidence="5" id="KW-0489">Methyltransferase</keyword>
<dbReference type="FunFam" id="3.40.50.150:FF:000017">
    <property type="entry name" value="probable 18S rRNA (Guanine-N(7))-methyltransferase"/>
    <property type="match status" value="1"/>
</dbReference>
<feature type="compositionally biased region" description="Basic and acidic residues" evidence="15">
    <location>
        <begin position="705"/>
        <end position="714"/>
    </location>
</feature>
<proteinExistence type="inferred from homology"/>
<evidence type="ECO:0000256" key="2">
    <source>
        <dbReference type="ARBA" id="ARBA00004496"/>
    </source>
</evidence>
<dbReference type="InterPro" id="IPR013216">
    <property type="entry name" value="Methyltransf_11"/>
</dbReference>
<evidence type="ECO:0000313" key="19">
    <source>
        <dbReference type="Proteomes" id="UP000318571"/>
    </source>
</evidence>
<comment type="subunit">
    <text evidence="11">Heterodimer with TRMT112; this heterodimerization is necessary for the metabolic stability and activity of the catalytic subunit BUD23. Interacts with GRIP1.</text>
</comment>
<dbReference type="STRING" id="6832.A0A553NYD6"/>
<evidence type="ECO:0000256" key="11">
    <source>
        <dbReference type="ARBA" id="ARBA00064164"/>
    </source>
</evidence>
<dbReference type="GO" id="GO:0005730">
    <property type="term" value="C:nucleolus"/>
    <property type="evidence" value="ECO:0007669"/>
    <property type="project" value="UniProtKB-ARBA"/>
</dbReference>
<dbReference type="GO" id="GO:0016791">
    <property type="term" value="F:phosphatase activity"/>
    <property type="evidence" value="ECO:0007669"/>
    <property type="project" value="TreeGrafter"/>
</dbReference>
<dbReference type="InterPro" id="IPR023198">
    <property type="entry name" value="PGP-like_dom2"/>
</dbReference>
<comment type="catalytic activity">
    <reaction evidence="9">
        <text>a guanosine in 18S rRNA + S-adenosyl-L-methionine = an N(7)-methylguanosine in 18S rRNA + S-adenosyl-L-homocysteine</text>
        <dbReference type="Rhea" id="RHEA:54584"/>
        <dbReference type="Rhea" id="RHEA-COMP:13937"/>
        <dbReference type="Rhea" id="RHEA-COMP:13938"/>
        <dbReference type="ChEBI" id="CHEBI:57856"/>
        <dbReference type="ChEBI" id="CHEBI:59789"/>
        <dbReference type="ChEBI" id="CHEBI:74269"/>
        <dbReference type="ChEBI" id="CHEBI:74480"/>
    </reaction>
</comment>
<dbReference type="PANTHER" id="PTHR18901">
    <property type="entry name" value="2-DEOXYGLUCOSE-6-PHOSPHATE PHOSPHATASE 2"/>
    <property type="match status" value="1"/>
</dbReference>
<dbReference type="FunFam" id="3.40.50.1000:FF:000055">
    <property type="entry name" value="Haloacid dehalogenase-like hydrolase family protein"/>
    <property type="match status" value="1"/>
</dbReference>
<reference evidence="18 19" key="1">
    <citation type="journal article" date="2018" name="Nat. Ecol. Evol.">
        <title>Genomic signatures of mitonuclear coevolution across populations of Tigriopus californicus.</title>
        <authorList>
            <person name="Barreto F.S."/>
            <person name="Watson E.T."/>
            <person name="Lima T.G."/>
            <person name="Willett C.S."/>
            <person name="Edmands S."/>
            <person name="Li W."/>
            <person name="Burton R.S."/>
        </authorList>
    </citation>
    <scope>NUCLEOTIDE SEQUENCE [LARGE SCALE GENOMIC DNA]</scope>
    <source>
        <strain evidence="18 19">San Diego</strain>
    </source>
</reference>
<keyword evidence="6" id="KW-0808">Transferase</keyword>
<evidence type="ECO:0000256" key="5">
    <source>
        <dbReference type="ARBA" id="ARBA00022603"/>
    </source>
</evidence>
<dbReference type="GO" id="GO:0016435">
    <property type="term" value="F:rRNA (guanine) methyltransferase activity"/>
    <property type="evidence" value="ECO:0007669"/>
    <property type="project" value="InterPro"/>
</dbReference>
<evidence type="ECO:0000256" key="7">
    <source>
        <dbReference type="ARBA" id="ARBA00022691"/>
    </source>
</evidence>
<dbReference type="Pfam" id="PF12589">
    <property type="entry name" value="WBS_methylT"/>
    <property type="match status" value="1"/>
</dbReference>
<keyword evidence="19" id="KW-1185">Reference proteome</keyword>
<dbReference type="SFLD" id="SFLDS00003">
    <property type="entry name" value="Haloacid_Dehalogenase"/>
    <property type="match status" value="1"/>
</dbReference>
<evidence type="ECO:0000259" key="16">
    <source>
        <dbReference type="Pfam" id="PF08241"/>
    </source>
</evidence>
<dbReference type="NCBIfam" id="TIGR01509">
    <property type="entry name" value="HAD-SF-IA-v3"/>
    <property type="match status" value="1"/>
</dbReference>
<dbReference type="InterPro" id="IPR022238">
    <property type="entry name" value="Bud23_C"/>
</dbReference>
<comment type="function">
    <text evidence="10">S-adenosyl-L-methionine-dependent methyltransferase that specifically methylates the N(7) position of a guanine in 18S rRNA. Requires the methyltransferase adapter protein TRM112 for full rRNA methyltransferase activity. Involved in the pre-rRNA processing steps leading to small-subunit rRNA production independently of its RNA-modifying catalytic activity. Important for biogenesis end export of the 40S ribosomal subunit independent on its methyltransferase activity. Locus-specific steroid receptor coactivator. Potentiates transactivation by glucocorticoid (NR3C1), mineralocorticoid (NR3C2), androgen (AR) and progesterone (PGR) receptors. Required for the maintenance of open chromatin at the TSC22D3/GILZ locus to facilitate NR3C1 loading on the response elements. Required for maintenance of dimethylation on histone H3 'Lys-79' (H3K79me2), although direct histone methyltransferase activity is not observed in vitro.</text>
</comment>
<dbReference type="SFLD" id="SFLDG01129">
    <property type="entry name" value="C1.5:_HAD__Beta-PGM__Phosphata"/>
    <property type="match status" value="1"/>
</dbReference>
<dbReference type="InterPro" id="IPR023214">
    <property type="entry name" value="HAD_sf"/>
</dbReference>
<evidence type="ECO:0000256" key="13">
    <source>
        <dbReference type="ARBA" id="ARBA00075516"/>
    </source>
</evidence>
<feature type="region of interest" description="Disordered" evidence="15">
    <location>
        <begin position="675"/>
        <end position="739"/>
    </location>
</feature>
<protein>
    <recommendedName>
        <fullName evidence="12">18S rRNA (guanine-N(7))-methyltransferase</fullName>
    </recommendedName>
    <alternativeName>
        <fullName evidence="14">Bud site selection protein 23 homolog</fullName>
    </alternativeName>
    <alternativeName>
        <fullName evidence="13">rRNA methyltransferase and ribosome maturation factor</fullName>
    </alternativeName>
</protein>
<dbReference type="InterPro" id="IPR006439">
    <property type="entry name" value="HAD-SF_hydro_IA"/>
</dbReference>
<name>A0A553NYD6_TIGCA</name>
<feature type="compositionally biased region" description="Basic residues" evidence="15">
    <location>
        <begin position="694"/>
        <end position="704"/>
    </location>
</feature>
<dbReference type="Gene3D" id="3.40.50.1000">
    <property type="entry name" value="HAD superfamily/HAD-like"/>
    <property type="match status" value="2"/>
</dbReference>
<dbReference type="GO" id="GO:0005737">
    <property type="term" value="C:cytoplasm"/>
    <property type="evidence" value="ECO:0007669"/>
    <property type="project" value="UniProtKB-SubCell"/>
</dbReference>
<dbReference type="PANTHER" id="PTHR18901:SF38">
    <property type="entry name" value="PSEUDOURIDINE-5'-PHOSPHATASE"/>
    <property type="match status" value="1"/>
</dbReference>
<dbReference type="InterPro" id="IPR036412">
    <property type="entry name" value="HAD-like_sf"/>
</dbReference>
<feature type="domain" description="18S rRNA (guanine(1575)-N(7))-methyltransferase Bud23 C-terminal" evidence="17">
    <location>
        <begin position="667"/>
        <end position="736"/>
    </location>
</feature>
<dbReference type="Proteomes" id="UP000318571">
    <property type="component" value="Chromosome 9"/>
</dbReference>
<accession>A0A553NYD6</accession>
<evidence type="ECO:0000256" key="8">
    <source>
        <dbReference type="ARBA" id="ARBA00023242"/>
    </source>
</evidence>
<evidence type="ECO:0000256" key="14">
    <source>
        <dbReference type="ARBA" id="ARBA00081208"/>
    </source>
</evidence>
<evidence type="ECO:0000256" key="15">
    <source>
        <dbReference type="SAM" id="MobiDB-lite"/>
    </source>
</evidence>
<evidence type="ECO:0000313" key="18">
    <source>
        <dbReference type="EMBL" id="TRY70441.1"/>
    </source>
</evidence>
<comment type="similarity">
    <text evidence="3">Belongs to the class I-like SAM-binding methyltransferase superfamily. BUD23/WBSCR22 family.</text>
</comment>
<comment type="caution">
    <text evidence="18">The sequence shown here is derived from an EMBL/GenBank/DDBJ whole genome shotgun (WGS) entry which is preliminary data.</text>
</comment>